<evidence type="ECO:0000256" key="1">
    <source>
        <dbReference type="ARBA" id="ARBA00004571"/>
    </source>
</evidence>
<evidence type="ECO:0000256" key="3">
    <source>
        <dbReference type="ARBA" id="ARBA00022452"/>
    </source>
</evidence>
<dbReference type="InterPro" id="IPR012910">
    <property type="entry name" value="Plug_dom"/>
</dbReference>
<comment type="similarity">
    <text evidence="7">Belongs to the TonB-dependent receptor family.</text>
</comment>
<evidence type="ECO:0000256" key="7">
    <source>
        <dbReference type="PROSITE-ProRule" id="PRU01360"/>
    </source>
</evidence>
<dbReference type="InterPro" id="IPR036942">
    <property type="entry name" value="Beta-barrel_TonB_sf"/>
</dbReference>
<feature type="signal peptide" evidence="8">
    <location>
        <begin position="1"/>
        <end position="27"/>
    </location>
</feature>
<evidence type="ECO:0000256" key="4">
    <source>
        <dbReference type="ARBA" id="ARBA00022692"/>
    </source>
</evidence>
<dbReference type="Gene3D" id="2.170.130.10">
    <property type="entry name" value="TonB-dependent receptor, plug domain"/>
    <property type="match status" value="1"/>
</dbReference>
<evidence type="ECO:0000313" key="10">
    <source>
        <dbReference type="EMBL" id="RKR14560.1"/>
    </source>
</evidence>
<accession>A0A495ECG8</accession>
<comment type="subcellular location">
    <subcellularLocation>
        <location evidence="1 7">Cell outer membrane</location>
        <topology evidence="1 7">Multi-pass membrane protein</topology>
    </subcellularLocation>
</comment>
<dbReference type="PROSITE" id="PS52016">
    <property type="entry name" value="TONB_DEPENDENT_REC_3"/>
    <property type="match status" value="1"/>
</dbReference>
<dbReference type="Proteomes" id="UP000269412">
    <property type="component" value="Unassembled WGS sequence"/>
</dbReference>
<keyword evidence="4 7" id="KW-0812">Transmembrane</keyword>
<dbReference type="Gene3D" id="2.60.40.1120">
    <property type="entry name" value="Carboxypeptidase-like, regulatory domain"/>
    <property type="match status" value="1"/>
</dbReference>
<dbReference type="InterPro" id="IPR023997">
    <property type="entry name" value="TonB-dep_OMP_SusC/RagA_CS"/>
</dbReference>
<dbReference type="Pfam" id="PF07715">
    <property type="entry name" value="Plug"/>
    <property type="match status" value="1"/>
</dbReference>
<keyword evidence="11" id="KW-1185">Reference proteome</keyword>
<dbReference type="NCBIfam" id="TIGR04057">
    <property type="entry name" value="SusC_RagA_signa"/>
    <property type="match status" value="1"/>
</dbReference>
<dbReference type="AlphaFoldDB" id="A0A495ECG8"/>
<keyword evidence="2 7" id="KW-0813">Transport</keyword>
<keyword evidence="6 7" id="KW-0998">Cell outer membrane</keyword>
<dbReference type="InterPro" id="IPR023996">
    <property type="entry name" value="TonB-dep_OMP_SusC/RagA"/>
</dbReference>
<dbReference type="InterPro" id="IPR039426">
    <property type="entry name" value="TonB-dep_rcpt-like"/>
</dbReference>
<dbReference type="EMBL" id="RBIQ01000007">
    <property type="protein sequence ID" value="RKR14560.1"/>
    <property type="molecule type" value="Genomic_DNA"/>
</dbReference>
<dbReference type="SUPFAM" id="SSF49464">
    <property type="entry name" value="Carboxypeptidase regulatory domain-like"/>
    <property type="match status" value="1"/>
</dbReference>
<protein>
    <submittedName>
        <fullName evidence="10">TonB-linked SusC/RagA family outer membrane protein</fullName>
    </submittedName>
</protein>
<keyword evidence="3 7" id="KW-1134">Transmembrane beta strand</keyword>
<keyword evidence="5 7" id="KW-0472">Membrane</keyword>
<gene>
    <name evidence="10" type="ORF">CLV91_0637</name>
</gene>
<dbReference type="GO" id="GO:0009279">
    <property type="term" value="C:cell outer membrane"/>
    <property type="evidence" value="ECO:0007669"/>
    <property type="project" value="UniProtKB-SubCell"/>
</dbReference>
<evidence type="ECO:0000256" key="2">
    <source>
        <dbReference type="ARBA" id="ARBA00022448"/>
    </source>
</evidence>
<sequence>MKGQKLKFIKVCALLLFLTQGISWVHAQETISGIITDEQKTPLPGVSIIVQGTKKGAVTDFDGKYSINATIGETLVFSYLGFKDEKRTVSVNNNTISLYMREDSQQLEEVVVVGYGTQKKKEVTGAVAKVASEELVKVAVSDIGAAIQGKVAGVNVQAASGRPGEAANVQIRGLVSLNGGEPLYVVDNIPQEGNPNLAPEQIESIDILKDGASASIYGVRGAGGVILITTKRGKKGKMKVDVNMFTGIQNITSGTPLSSTADYLYVRETSDEVNGVEPQTFRINSNALDFDTNFVDEVQNDNAVVQNFNVNLSGGSENLTYNYNTTYYKQEGTIINSDFDRLTNRITGQFTKGKFKAFASASLTTENRKQEPWNIFGFAIGNPPHTAPFSAFETDGQNTVQLDNVDNAIFYGFLARQLDNTDDRENKSSSISLNAEYEILDGLSYKLNIGRNEGQYFRKFFQPQYIALDRNGDEVISGSTPQASLQYNQWFSKRETIEHILNYKKSFGKHNLDLLAVASYEKYQYRTLNTGTVFSRDASNDVQVLNAGSSPQTPSENREANTLAGKLGRIQYNYDGKYLFSASIRRDGSSKFPAKNRYENFYGFSAGWNVSDEEWFNVDAISNLKIRGSWAQVGFNGIPDYAFIPVIESGVNYPFGVDENLQNGLVQRRFANPDVQWETQVSSNIGFELGLYKNKLNITADIYKNDKEDMLLNQLTGPSAGLWQPGHANEYGSIPVNAGNMVNKGVEVAVNYKGTIGEDFKFGISGTWTLNDNKITNLNGKELGPNGGRIRNFDGSTSNLATTILKLNDPAGSFYLYQHDGVIKTPEQLAEYQQLNTSSIGSPELGDIRFKDLNGDNKIDDQDRRFSGSGIPQWEAGLNLDFSYKSWDFAVQGYMAYGTEIYNGNKVLAYQGGRHQDQVFQWTPQNANSDIPTYRGNQHFNVQPFSDWFLEDGTYLRIRAMSLGFTVPNTQDYGLDKIRLYLSSVNPFTFTNYTGYDPEVGGDSLFNRGVDNGNYPIARQFLMGVQLSF</sequence>
<feature type="chain" id="PRO_5019723714" evidence="8">
    <location>
        <begin position="28"/>
        <end position="1029"/>
    </location>
</feature>
<dbReference type="Gene3D" id="2.40.170.20">
    <property type="entry name" value="TonB-dependent receptor, beta-barrel domain"/>
    <property type="match status" value="1"/>
</dbReference>
<dbReference type="RefSeq" id="WP_245987132.1">
    <property type="nucleotide sequence ID" value="NZ_RBIQ01000007.1"/>
</dbReference>
<comment type="caution">
    <text evidence="10">The sequence shown here is derived from an EMBL/GenBank/DDBJ whole genome shotgun (WGS) entry which is preliminary data.</text>
</comment>
<evidence type="ECO:0000259" key="9">
    <source>
        <dbReference type="Pfam" id="PF07715"/>
    </source>
</evidence>
<dbReference type="InterPro" id="IPR008969">
    <property type="entry name" value="CarboxyPept-like_regulatory"/>
</dbReference>
<proteinExistence type="inferred from homology"/>
<dbReference type="InterPro" id="IPR037066">
    <property type="entry name" value="Plug_dom_sf"/>
</dbReference>
<evidence type="ECO:0000256" key="6">
    <source>
        <dbReference type="ARBA" id="ARBA00023237"/>
    </source>
</evidence>
<organism evidence="10 11">
    <name type="scientific">Maribacter vaceletii</name>
    <dbReference type="NCBI Taxonomy" id="1206816"/>
    <lineage>
        <taxon>Bacteria</taxon>
        <taxon>Pseudomonadati</taxon>
        <taxon>Bacteroidota</taxon>
        <taxon>Flavobacteriia</taxon>
        <taxon>Flavobacteriales</taxon>
        <taxon>Flavobacteriaceae</taxon>
        <taxon>Maribacter</taxon>
    </lineage>
</organism>
<feature type="domain" description="TonB-dependent receptor plug" evidence="9">
    <location>
        <begin position="119"/>
        <end position="225"/>
    </location>
</feature>
<dbReference type="NCBIfam" id="TIGR04056">
    <property type="entry name" value="OMP_RagA_SusC"/>
    <property type="match status" value="1"/>
</dbReference>
<evidence type="ECO:0000313" key="11">
    <source>
        <dbReference type="Proteomes" id="UP000269412"/>
    </source>
</evidence>
<evidence type="ECO:0000256" key="8">
    <source>
        <dbReference type="SAM" id="SignalP"/>
    </source>
</evidence>
<evidence type="ECO:0000256" key="5">
    <source>
        <dbReference type="ARBA" id="ARBA00023136"/>
    </source>
</evidence>
<dbReference type="SUPFAM" id="SSF56935">
    <property type="entry name" value="Porins"/>
    <property type="match status" value="1"/>
</dbReference>
<reference evidence="10 11" key="1">
    <citation type="submission" date="2018-10" db="EMBL/GenBank/DDBJ databases">
        <title>Genomic Encyclopedia of Archaeal and Bacterial Type Strains, Phase II (KMG-II): from individual species to whole genera.</title>
        <authorList>
            <person name="Goeker M."/>
        </authorList>
    </citation>
    <scope>NUCLEOTIDE SEQUENCE [LARGE SCALE GENOMIC DNA]</scope>
    <source>
        <strain evidence="10 11">DSM 25230</strain>
    </source>
</reference>
<dbReference type="Pfam" id="PF13715">
    <property type="entry name" value="CarbopepD_reg_2"/>
    <property type="match status" value="1"/>
</dbReference>
<name>A0A495ECG8_9FLAO</name>
<keyword evidence="8" id="KW-0732">Signal</keyword>